<organism evidence="2 3">
    <name type="scientific">Campylobacter gracilis RM3268</name>
    <dbReference type="NCBI Taxonomy" id="553220"/>
    <lineage>
        <taxon>Bacteria</taxon>
        <taxon>Pseudomonadati</taxon>
        <taxon>Campylobacterota</taxon>
        <taxon>Epsilonproteobacteria</taxon>
        <taxon>Campylobacterales</taxon>
        <taxon>Campylobacteraceae</taxon>
        <taxon>Campylobacter</taxon>
    </lineage>
</organism>
<accession>C8PFR7</accession>
<dbReference type="EMBL" id="ACYG01000019">
    <property type="protein sequence ID" value="EEV17955.1"/>
    <property type="molecule type" value="Genomic_DNA"/>
</dbReference>
<dbReference type="AlphaFoldDB" id="C8PFR7"/>
<evidence type="ECO:0008006" key="4">
    <source>
        <dbReference type="Google" id="ProtNLM"/>
    </source>
</evidence>
<name>C8PFR7_9BACT</name>
<feature type="chain" id="PRO_5002991249" description="Autotransporter outer membrane beta-barrel domain-containing protein" evidence="1">
    <location>
        <begin position="28"/>
        <end position="487"/>
    </location>
</feature>
<reference evidence="2 3" key="1">
    <citation type="submission" date="2009-07" db="EMBL/GenBank/DDBJ databases">
        <authorList>
            <person name="Madupu R."/>
            <person name="Sebastian Y."/>
            <person name="Durkin A.S."/>
            <person name="Torralba M."/>
            <person name="Methe B."/>
            <person name="Sutton G.G."/>
            <person name="Strausberg R.L."/>
            <person name="Nelson K.E."/>
        </authorList>
    </citation>
    <scope>NUCLEOTIDE SEQUENCE [LARGE SCALE GENOMIC DNA]</scope>
    <source>
        <strain evidence="2 3">RM3268</strain>
    </source>
</reference>
<proteinExistence type="predicted"/>
<keyword evidence="1" id="KW-0732">Signal</keyword>
<dbReference type="RefSeq" id="WP_005870170.1">
    <property type="nucleotide sequence ID" value="NZ_ACYG01000019.1"/>
</dbReference>
<evidence type="ECO:0000313" key="3">
    <source>
        <dbReference type="Proteomes" id="UP000005709"/>
    </source>
</evidence>
<protein>
    <recommendedName>
        <fullName evidence="4">Autotransporter outer membrane beta-barrel domain-containing protein</fullName>
    </recommendedName>
</protein>
<gene>
    <name evidence="2" type="ORF">CAMGR0001_0709</name>
</gene>
<comment type="caution">
    <text evidence="2">The sequence shown here is derived from an EMBL/GenBank/DDBJ whole genome shotgun (WGS) entry which is preliminary data.</text>
</comment>
<keyword evidence="3" id="KW-1185">Reference proteome</keyword>
<evidence type="ECO:0000256" key="1">
    <source>
        <dbReference type="SAM" id="SignalP"/>
    </source>
</evidence>
<feature type="signal peptide" evidence="1">
    <location>
        <begin position="1"/>
        <end position="27"/>
    </location>
</feature>
<dbReference type="Proteomes" id="UP000005709">
    <property type="component" value="Unassembled WGS sequence"/>
</dbReference>
<evidence type="ECO:0000313" key="2">
    <source>
        <dbReference type="EMBL" id="EEV17955.1"/>
    </source>
</evidence>
<sequence length="487" mass="49010">MKDIKIPIISGLSIAATLALMPMQALADNAKATVTGGGSDGVLHTPGGGYYSGGYEGAGNGGGSKNHIVTITGSASGTDMSGYSIYGGGMGHPSITPTTSADRNQITVQNRATVTTVIGGEGKGATGNTVNIINATVNRVVLGGNGTWAGKPGYSGNAVGNTVNIEGNSHIIGDNNTVGSFEAIVSGGRARYGRSAENNTVNIKGAAQIDKYRIEGATIHQGGSAKGNGVNITGAIVLSNGQEIDGAVSVSPNFASTLEKNYVVINSAGAKLQNITGANATREGITTGSNATASKNYVKLQNGEVRSTTGSYMAAVSNDNYSEISGGKVIGDVHGGFGGGSGTNHVATSTNDYVKISGGEIGGSAYGFRNVNGEIKSSYVEMSGGKVAQDAIGGNSLNGKISNTKVILNGGEVGRDVIGGNSVKGDVTGARVDIKSGVTVGHDIIGGRSEEGKVEGSWVVADLTNKTVNQVIGGTNKILHRQRNGKQ</sequence>
<dbReference type="OrthoDB" id="5363525at2"/>